<sequence>MRLSTTWQAIVLVSSIDAAAGSWATLPSSPTIPVKTIEVTIPSSSLQSLQEDLSRVRSFPLTYENTQTDLRYGVTANWTTQSIAYWRDSFDWAKFKQRMNKHPNFAANLTTPAGDLMEVHFMGLFSQKADAIPVAFFHGWPGAFLEFIDLLDLIKTQFNSSSSPYHIIVPSLPGFTLSSAPSPESSWGTANTSALMDDLLLGLGFKSGYIAQGGDIGSFVARTLALTSESCKGIHLNMIPSIKPDSAPPIANDSTITPQDREVLARSQEFFETQQAYAILQGTKPSTLGFALENNPVGLLAWVGEKFMAWTDPSHRLSVDQILQFASTYHLTQTISRSFYSYRETSNTIVPIFTPSPYINKPMGYSRFPYDNTGVPERWARDLGNLTFYKAHLEGGHFAALERPEQLWEDVKEFIDGAFPQGHF</sequence>
<dbReference type="Pfam" id="PF06441">
    <property type="entry name" value="EHN"/>
    <property type="match status" value="1"/>
</dbReference>
<comment type="similarity">
    <text evidence="1">Belongs to the peptidase S33 family.</text>
</comment>
<accession>A0ABY6U7Y5</accession>
<dbReference type="InterPro" id="IPR016292">
    <property type="entry name" value="Epoxide_hydrolase"/>
</dbReference>
<dbReference type="SUPFAM" id="SSF53474">
    <property type="entry name" value="alpha/beta-Hydrolases"/>
    <property type="match status" value="1"/>
</dbReference>
<dbReference type="Proteomes" id="UP000766486">
    <property type="component" value="Unassembled WGS sequence"/>
</dbReference>
<dbReference type="EMBL" id="CABFNS010000743">
    <property type="protein sequence ID" value="VUC26169.1"/>
    <property type="molecule type" value="Genomic_DNA"/>
</dbReference>
<proteinExistence type="inferred from homology"/>
<keyword evidence="2" id="KW-0378">Hydrolase</keyword>
<dbReference type="PANTHER" id="PTHR21661">
    <property type="entry name" value="EPOXIDE HYDROLASE 1-RELATED"/>
    <property type="match status" value="1"/>
</dbReference>
<evidence type="ECO:0000313" key="5">
    <source>
        <dbReference type="EMBL" id="VUC26169.1"/>
    </source>
</evidence>
<evidence type="ECO:0000259" key="4">
    <source>
        <dbReference type="Pfam" id="PF06441"/>
    </source>
</evidence>
<dbReference type="InterPro" id="IPR010497">
    <property type="entry name" value="Epoxide_hydro_N"/>
</dbReference>
<organism evidence="5 6">
    <name type="scientific">Bionectria ochroleuca</name>
    <name type="common">Gliocladium roseum</name>
    <dbReference type="NCBI Taxonomy" id="29856"/>
    <lineage>
        <taxon>Eukaryota</taxon>
        <taxon>Fungi</taxon>
        <taxon>Dikarya</taxon>
        <taxon>Ascomycota</taxon>
        <taxon>Pezizomycotina</taxon>
        <taxon>Sordariomycetes</taxon>
        <taxon>Hypocreomycetidae</taxon>
        <taxon>Hypocreales</taxon>
        <taxon>Bionectriaceae</taxon>
        <taxon>Clonostachys</taxon>
    </lineage>
</organism>
<comment type="caution">
    <text evidence="5">The sequence shown here is derived from an EMBL/GenBank/DDBJ whole genome shotgun (WGS) entry which is preliminary data.</text>
</comment>
<evidence type="ECO:0000313" key="6">
    <source>
        <dbReference type="Proteomes" id="UP000766486"/>
    </source>
</evidence>
<gene>
    <name evidence="5" type="ORF">CLO192961_LOCUS183067</name>
</gene>
<evidence type="ECO:0000256" key="1">
    <source>
        <dbReference type="ARBA" id="ARBA00010088"/>
    </source>
</evidence>
<keyword evidence="3" id="KW-0732">Signal</keyword>
<dbReference type="InterPro" id="IPR029058">
    <property type="entry name" value="AB_hydrolase_fold"/>
</dbReference>
<dbReference type="PANTHER" id="PTHR21661:SF39">
    <property type="entry name" value="HYDROLASE, PUTATIVE (AFU_ORTHOLOGUE AFUA_3G08960)-RELATED"/>
    <property type="match status" value="1"/>
</dbReference>
<keyword evidence="6" id="KW-1185">Reference proteome</keyword>
<dbReference type="PRINTS" id="PR00412">
    <property type="entry name" value="EPOXHYDRLASE"/>
</dbReference>
<dbReference type="PIRSF" id="PIRSF001112">
    <property type="entry name" value="Epoxide_hydrolase"/>
    <property type="match status" value="1"/>
</dbReference>
<evidence type="ECO:0000256" key="3">
    <source>
        <dbReference type="SAM" id="SignalP"/>
    </source>
</evidence>
<evidence type="ECO:0000256" key="2">
    <source>
        <dbReference type="ARBA" id="ARBA00022801"/>
    </source>
</evidence>
<dbReference type="InterPro" id="IPR000639">
    <property type="entry name" value="Epox_hydrolase-like"/>
</dbReference>
<reference evidence="5 6" key="1">
    <citation type="submission" date="2019-06" db="EMBL/GenBank/DDBJ databases">
        <authorList>
            <person name="Broberg M."/>
        </authorList>
    </citation>
    <scope>NUCLEOTIDE SEQUENCE [LARGE SCALE GENOMIC DNA]</scope>
</reference>
<dbReference type="Gene3D" id="3.40.50.1820">
    <property type="entry name" value="alpha/beta hydrolase"/>
    <property type="match status" value="1"/>
</dbReference>
<feature type="chain" id="PRO_5045936709" description="Epoxide hydrolase N-terminal domain-containing protein" evidence="3">
    <location>
        <begin position="22"/>
        <end position="424"/>
    </location>
</feature>
<name>A0ABY6U7Y5_BIOOC</name>
<feature type="signal peptide" evidence="3">
    <location>
        <begin position="1"/>
        <end position="21"/>
    </location>
</feature>
<protein>
    <recommendedName>
        <fullName evidence="4">Epoxide hydrolase N-terminal domain-containing protein</fullName>
    </recommendedName>
</protein>
<feature type="domain" description="Epoxide hydrolase N-terminal" evidence="4">
    <location>
        <begin position="35"/>
        <end position="147"/>
    </location>
</feature>